<dbReference type="Proteomes" id="UP000092177">
    <property type="component" value="Chromosome 2"/>
</dbReference>
<dbReference type="EMBL" id="CACQ02004212">
    <property type="protein sequence ID" value="CCF40653.1"/>
    <property type="molecule type" value="Genomic_DNA"/>
</dbReference>
<name>H1VKA0_COLHI</name>
<protein>
    <submittedName>
        <fullName evidence="1">Uncharacterized protein</fullName>
    </submittedName>
</protein>
<accession>H1VKA0</accession>
<dbReference type="OrthoDB" id="5090566at2759"/>
<reference evidence="4" key="4">
    <citation type="journal article" date="2017" name="BMC Genomics">
        <title>Gapless genome assembly of Colletotrichum higginsianum reveals chromosome structure and association of transposable elements with secondary metabolite gene clusters.</title>
        <authorList>
            <person name="Dallery J.-F."/>
            <person name="Lapalu N."/>
            <person name="Zampounis A."/>
            <person name="Pigne S."/>
            <person name="Luyten I."/>
            <person name="Amselem J."/>
            <person name="Wittenberg A.H.J."/>
            <person name="Zhou S."/>
            <person name="de Queiroz M.V."/>
            <person name="Robin G.P."/>
            <person name="Auger A."/>
            <person name="Hainaut M."/>
            <person name="Henrissat B."/>
            <person name="Kim K.-T."/>
            <person name="Lee Y.-H."/>
            <person name="Lespinet O."/>
            <person name="Schwartz D.C."/>
            <person name="Thon M.R."/>
            <person name="O'Connell R.J."/>
        </authorList>
    </citation>
    <scope>NUCLEOTIDE SEQUENCE [LARGE SCALE GENOMIC DNA]</scope>
    <source>
        <strain evidence="4">IMI 349063</strain>
    </source>
</reference>
<dbReference type="eggNOG" id="ENOG502RPPR">
    <property type="taxonomic scope" value="Eukaryota"/>
</dbReference>
<dbReference type="Proteomes" id="UP000007174">
    <property type="component" value="Unassembled WGS sequence"/>
</dbReference>
<gene>
    <name evidence="1" type="ORF">CH063_02403</name>
    <name evidence="2" type="ORF">CH63R_03158</name>
</gene>
<dbReference type="KEGG" id="chig:CH63R_03158"/>
<dbReference type="EMBL" id="LTAN01000002">
    <property type="protein sequence ID" value="OBR14432.1"/>
    <property type="molecule type" value="Genomic_DNA"/>
</dbReference>
<dbReference type="AlphaFoldDB" id="H1VKA0"/>
<evidence type="ECO:0000313" key="4">
    <source>
        <dbReference type="Proteomes" id="UP000092177"/>
    </source>
</evidence>
<dbReference type="HOGENOM" id="CLU_842009_0_0_1"/>
<sequence>MAGVFTQFPPLVGLYNKWRLDNNREWGAAALVQNIIMVFFRIEDKWCSNFEQPSDGGERKHFRIDVLLLQYGPTFHAPGTLVPRLLVEIKGGGGSPREVEKQALLNAKASIRQYSLAGLFVQTVIGIESGLCFRFWWTDAHFEGLVPLDGGPPSGTRRGRREYIAVETEQGALLEMYYAQVRRGIPDLPQELFSQENFPQEDFSQEDFAQDQMDPFFQGQSYQFVPEPVGSVLQEEPHQSFEADVAHEDNETMTDDIQGDQYDEEHDGADLTSEDEMEDWMEMEPVSQDGTTAGTSQSLRSTSIRQVKIIMEPHLMQSTKYLFRRRVKGDVVSEQMINQCFMTDLNGHMYIECSGACEHEGGQGKGCHVA</sequence>
<reference evidence="3" key="2">
    <citation type="journal article" date="2012" name="Nat. Genet.">
        <title>Lifestyle transitions in plant pathogenic Colletotrichum fungi deciphered by genome and transcriptome analyses.</title>
        <authorList>
            <person name="O'Connell R.J."/>
            <person name="Thon M.R."/>
            <person name="Hacquard S."/>
            <person name="Amyotte S.G."/>
            <person name="Kleemann J."/>
            <person name="Torres M.F."/>
            <person name="Damm U."/>
            <person name="Buiate E.A."/>
            <person name="Epstein L."/>
            <person name="Alkan N."/>
            <person name="Altmueller J."/>
            <person name="Alvarado-Balderrama L."/>
            <person name="Bauser C.A."/>
            <person name="Becker C."/>
            <person name="Birren B.W."/>
            <person name="Chen Z."/>
            <person name="Choi J."/>
            <person name="Crouch J.A."/>
            <person name="Duvick J.P."/>
            <person name="Farman M.A."/>
            <person name="Gan P."/>
            <person name="Heiman D."/>
            <person name="Henrissat B."/>
            <person name="Howard R.J."/>
            <person name="Kabbage M."/>
            <person name="Koch C."/>
            <person name="Kracher B."/>
            <person name="Kubo Y."/>
            <person name="Law A.D."/>
            <person name="Lebrun M.-H."/>
            <person name="Lee Y.-H."/>
            <person name="Miyara I."/>
            <person name="Moore N."/>
            <person name="Neumann U."/>
            <person name="Nordstroem K."/>
            <person name="Panaccione D.G."/>
            <person name="Panstruga R."/>
            <person name="Place M."/>
            <person name="Proctor R.H."/>
            <person name="Prusky D."/>
            <person name="Rech G."/>
            <person name="Reinhardt R."/>
            <person name="Rollins J.A."/>
            <person name="Rounsley S."/>
            <person name="Schardl C.L."/>
            <person name="Schwartz D.C."/>
            <person name="Shenoy N."/>
            <person name="Shirasu K."/>
            <person name="Sikhakolli U.R."/>
            <person name="Stueber K."/>
            <person name="Sukno S.A."/>
            <person name="Sweigard J.A."/>
            <person name="Takano Y."/>
            <person name="Takahara H."/>
            <person name="Trail F."/>
            <person name="van der Does H.C."/>
            <person name="Voll L.M."/>
            <person name="Will I."/>
            <person name="Young S."/>
            <person name="Zeng Q."/>
            <person name="Zhang J."/>
            <person name="Zhou S."/>
            <person name="Dickman M.B."/>
            <person name="Schulze-Lefert P."/>
            <person name="Ver Loren van Themaat E."/>
            <person name="Ma L.-J."/>
            <person name="Vaillancourt L.J."/>
        </authorList>
    </citation>
    <scope>NUCLEOTIDE SEQUENCE [LARGE SCALE GENOMIC DNA]</scope>
    <source>
        <strain evidence="3">IMI 349063</strain>
    </source>
</reference>
<keyword evidence="4" id="KW-1185">Reference proteome</keyword>
<evidence type="ECO:0000313" key="2">
    <source>
        <dbReference type="EMBL" id="OBR14432.1"/>
    </source>
</evidence>
<dbReference type="RefSeq" id="XP_018162949.1">
    <property type="nucleotide sequence ID" value="XM_018298133.1"/>
</dbReference>
<reference evidence="1" key="1">
    <citation type="submission" date="2011-12" db="EMBL/GenBank/DDBJ databases">
        <title>The genome sequence of Colletotrichum higginsianum IMI 34906.</title>
        <authorList>
            <person name="Ma L.-J."/>
            <person name="O'Connell R."/>
            <person name="van Themaat E.V.L."/>
            <person name="Stueber K."/>
            <person name="Young S.K."/>
            <person name="Zeng Q."/>
            <person name="Gargeya S."/>
            <person name="Fitzgerald M."/>
            <person name="Haas B."/>
            <person name="Abouelleil A."/>
            <person name="Alvarado L."/>
            <person name="Arachchi H.M."/>
            <person name="Berlin A."/>
            <person name="Chapman S.B."/>
            <person name="Gearin G."/>
            <person name="Goldberg J."/>
            <person name="Griggs A."/>
            <person name="Gujja S."/>
            <person name="Hansen M."/>
            <person name="Heiman D."/>
            <person name="Howarth C."/>
            <person name="Larimer J."/>
            <person name="Lui A."/>
            <person name="MacDonald P.J.P."/>
            <person name="McCowen C."/>
            <person name="Montmayeur A."/>
            <person name="Murphy C."/>
            <person name="Neiman D."/>
            <person name="Pearson M."/>
            <person name="Priest M."/>
            <person name="Roberts A."/>
            <person name="Saif S."/>
            <person name="Shea T."/>
            <person name="Sisk P."/>
            <person name="Stolte C."/>
            <person name="Sykes S."/>
            <person name="Wortman J."/>
            <person name="Nusbaum C."/>
            <person name="Birren B."/>
        </authorList>
    </citation>
    <scope>NUCLEOTIDE SEQUENCE</scope>
    <source>
        <strain evidence="1">IMI 349063</strain>
    </source>
</reference>
<dbReference type="GeneID" id="28862240"/>
<organism evidence="1 3">
    <name type="scientific">Colletotrichum higginsianum (strain IMI 349063)</name>
    <name type="common">Crucifer anthracnose fungus</name>
    <dbReference type="NCBI Taxonomy" id="759273"/>
    <lineage>
        <taxon>Eukaryota</taxon>
        <taxon>Fungi</taxon>
        <taxon>Dikarya</taxon>
        <taxon>Ascomycota</taxon>
        <taxon>Pezizomycotina</taxon>
        <taxon>Sordariomycetes</taxon>
        <taxon>Hypocreomycetidae</taxon>
        <taxon>Glomerellales</taxon>
        <taxon>Glomerellaceae</taxon>
        <taxon>Colletotrichum</taxon>
        <taxon>Colletotrichum destructivum species complex</taxon>
    </lineage>
</organism>
<reference evidence="2" key="3">
    <citation type="submission" date="2016-02" db="EMBL/GenBank/DDBJ databases">
        <title>Resequencing and annotation of the Colletotrichum higginsianum genome.</title>
        <authorList>
            <person name="O'Connell R."/>
            <person name="Zambounis A."/>
            <person name="Thon M."/>
            <person name="Dallery J.-F."/>
        </authorList>
    </citation>
    <scope>NUCLEOTIDE SEQUENCE [LARGE SCALE GENOMIC DNA]</scope>
    <source>
        <strain evidence="2">IMI 349063</strain>
    </source>
</reference>
<evidence type="ECO:0000313" key="1">
    <source>
        <dbReference type="EMBL" id="CCF40653.1"/>
    </source>
</evidence>
<proteinExistence type="predicted"/>
<dbReference type="VEuPathDB" id="FungiDB:CH63R_03158"/>
<evidence type="ECO:0000313" key="3">
    <source>
        <dbReference type="Proteomes" id="UP000007174"/>
    </source>
</evidence>